<dbReference type="KEGG" id="wei:EQG49_03150"/>
<organism evidence="1 2">
    <name type="scientific">Periweissella cryptocerci</name>
    <dbReference type="NCBI Taxonomy" id="2506420"/>
    <lineage>
        <taxon>Bacteria</taxon>
        <taxon>Bacillati</taxon>
        <taxon>Bacillota</taxon>
        <taxon>Bacilli</taxon>
        <taxon>Lactobacillales</taxon>
        <taxon>Lactobacillaceae</taxon>
        <taxon>Periweissella</taxon>
    </lineage>
</organism>
<reference evidence="2" key="1">
    <citation type="submission" date="2019-03" db="EMBL/GenBank/DDBJ databases">
        <title>Weissella sp. 26KH-42 Genome sequencing.</title>
        <authorList>
            <person name="Heo J."/>
            <person name="Kim S.-J."/>
            <person name="Kim J.-S."/>
            <person name="Hong S.-B."/>
            <person name="Kwon S.-W."/>
        </authorList>
    </citation>
    <scope>NUCLEOTIDE SEQUENCE [LARGE SCALE GENOMIC DNA]</scope>
    <source>
        <strain evidence="2">26KH-42</strain>
    </source>
</reference>
<dbReference type="Proteomes" id="UP000292886">
    <property type="component" value="Chromosome"/>
</dbReference>
<name>A0A4P6YSC4_9LACO</name>
<proteinExistence type="predicted"/>
<evidence type="ECO:0000313" key="2">
    <source>
        <dbReference type="Proteomes" id="UP000292886"/>
    </source>
</evidence>
<protein>
    <submittedName>
        <fullName evidence="1">Uncharacterized protein</fullName>
    </submittedName>
</protein>
<dbReference type="AlphaFoldDB" id="A0A4P6YSC4"/>
<dbReference type="RefSeq" id="WP_133362601.1">
    <property type="nucleotide sequence ID" value="NZ_CP037940.1"/>
</dbReference>
<gene>
    <name evidence="1" type="ORF">EQG49_03150</name>
</gene>
<sequence>MKQGHAAQVKSLKAQKNRLGKQKQATQLKPFVADKYIYFLRVRWYLTHHQKLSKLELAVSDEFLLSFTEVLLVDYKTQLTAGPTTINVLDVLTKTLNSSVEFTWQYFTVLNKFLGDFINFFKKESSVNPRTLLMAVPKRDEIVRLMANNLGLQLSMRQGQEDKLAAQYAGMFYADGKLAEELIAEMFRGTQGMQPKLIKTPLVALGDDMEVGTLMVAEYTEKPEVAAFLQAVQTGMIREYHQSMDDWNVEGILSFVQEKLFDYWTPQADVIVGLGNELGDYVKYLAEAGYKLPVANENLNWTALDEYISDIALNWLLINN</sequence>
<keyword evidence="2" id="KW-1185">Reference proteome</keyword>
<evidence type="ECO:0000313" key="1">
    <source>
        <dbReference type="EMBL" id="QBO35522.1"/>
    </source>
</evidence>
<dbReference type="OrthoDB" id="2142557at2"/>
<dbReference type="EMBL" id="CP037940">
    <property type="protein sequence ID" value="QBO35522.1"/>
    <property type="molecule type" value="Genomic_DNA"/>
</dbReference>
<accession>A0A4P6YSC4</accession>